<dbReference type="OrthoDB" id="2193432at2759"/>
<dbReference type="InterPro" id="IPR037794">
    <property type="entry name" value="TAF12"/>
</dbReference>
<evidence type="ECO:0000313" key="9">
    <source>
        <dbReference type="Proteomes" id="UP000034680"/>
    </source>
</evidence>
<dbReference type="Proteomes" id="UP000034680">
    <property type="component" value="Unassembled WGS sequence"/>
</dbReference>
<reference evidence="8 9" key="1">
    <citation type="submission" date="2015-05" db="EMBL/GenBank/DDBJ databases">
        <title>Distinctive expansion of gene families associated with plant cell wall degradation and secondary metabolism in the genomes of grapevine trunk pathogens.</title>
        <authorList>
            <person name="Lawrence D.P."/>
            <person name="Travadon R."/>
            <person name="Rolshausen P.E."/>
            <person name="Baumgartner K."/>
        </authorList>
    </citation>
    <scope>NUCLEOTIDE SEQUENCE [LARGE SCALE GENOMIC DNA]</scope>
    <source>
        <strain evidence="8">DA912</strain>
    </source>
</reference>
<proteinExistence type="inferred from homology"/>
<gene>
    <name evidence="8" type="ORF">UCDDA912_g05590</name>
</gene>
<reference evidence="8 9" key="2">
    <citation type="submission" date="2015-05" db="EMBL/GenBank/DDBJ databases">
        <authorList>
            <person name="Morales-Cruz A."/>
            <person name="Amrine K.C."/>
            <person name="Cantu D."/>
        </authorList>
    </citation>
    <scope>NUCLEOTIDE SEQUENCE [LARGE SCALE GENOMIC DNA]</scope>
    <source>
        <strain evidence="8">DA912</strain>
    </source>
</reference>
<comment type="caution">
    <text evidence="8">The sequence shown here is derived from an EMBL/GenBank/DDBJ whole genome shotgun (WGS) entry which is preliminary data.</text>
</comment>
<keyword evidence="5" id="KW-0539">Nucleus</keyword>
<dbReference type="InterPro" id="IPR003228">
    <property type="entry name" value="TFIID_TAF12_dom"/>
</dbReference>
<dbReference type="CDD" id="cd07981">
    <property type="entry name" value="HFD_TAF12"/>
    <property type="match status" value="1"/>
</dbReference>
<feature type="region of interest" description="Disordered" evidence="6">
    <location>
        <begin position="106"/>
        <end position="170"/>
    </location>
</feature>
<dbReference type="GO" id="GO:0051123">
    <property type="term" value="P:RNA polymerase II preinitiation complex assembly"/>
    <property type="evidence" value="ECO:0007669"/>
    <property type="project" value="TreeGrafter"/>
</dbReference>
<feature type="domain" description="Transcription initiation factor TFIID subunit 12" evidence="7">
    <location>
        <begin position="235"/>
        <end position="308"/>
    </location>
</feature>
<dbReference type="InterPro" id="IPR009072">
    <property type="entry name" value="Histone-fold"/>
</dbReference>
<dbReference type="GO" id="GO:0000124">
    <property type="term" value="C:SAGA complex"/>
    <property type="evidence" value="ECO:0007669"/>
    <property type="project" value="InterPro"/>
</dbReference>
<name>A0A0G2FK24_9PEZI</name>
<dbReference type="PANTHER" id="PTHR12264:SF21">
    <property type="entry name" value="TRANSCRIPTION INITIATION FACTOR TFIID SUBUNIT 12"/>
    <property type="match status" value="1"/>
</dbReference>
<comment type="subcellular location">
    <subcellularLocation>
        <location evidence="1">Nucleus</location>
    </subcellularLocation>
</comment>
<sequence>MSWIPPPEVVEQGPEAAAKWSATNKEKYQRAMLQMQSTTERLKSNESLAKSLQQKGAAMTPEEQKSLQNIQSQKPQVIKAYQDAKRFVEEFRKGQAERRAAAALSLANQRGSQTGTIPGSAPQQSTPQGPGGTPLSAPGVMGTVVPQSAGHPHAHPQTQQPQPLTQNSKLPIPKQLPEKAAAPPQPVPLNAGGVTPGRPTYTGGGGIAGGVMGNPVLPKLPVVQMEGEGERVLNRKKLDDLVRQVCGGQAEGQEGNVLTPDVEESILNLADSFVDRLLHSACNNAKQRGSKVLEIRDIQLVLERTYNIRIPGYSSDELRTVRKVLPAQGWITKMSAIQAAKVMPGKGDL</sequence>
<keyword evidence="4" id="KW-0804">Transcription</keyword>
<dbReference type="GO" id="GO:0003743">
    <property type="term" value="F:translation initiation factor activity"/>
    <property type="evidence" value="ECO:0007669"/>
    <property type="project" value="UniProtKB-KW"/>
</dbReference>
<dbReference type="GO" id="GO:0017025">
    <property type="term" value="F:TBP-class protein binding"/>
    <property type="evidence" value="ECO:0007669"/>
    <property type="project" value="TreeGrafter"/>
</dbReference>
<evidence type="ECO:0000256" key="6">
    <source>
        <dbReference type="SAM" id="MobiDB-lite"/>
    </source>
</evidence>
<dbReference type="Pfam" id="PF03847">
    <property type="entry name" value="TFIID_20kDa"/>
    <property type="match status" value="1"/>
</dbReference>
<feature type="compositionally biased region" description="Polar residues" evidence="6">
    <location>
        <begin position="108"/>
        <end position="128"/>
    </location>
</feature>
<dbReference type="FunFam" id="1.10.20.10:FF:000037">
    <property type="entry name" value="Transcription initiation factor TFIID subunit 12"/>
    <property type="match status" value="1"/>
</dbReference>
<accession>A0A0G2FK24</accession>
<dbReference type="GO" id="GO:0005669">
    <property type="term" value="C:transcription factor TFIID complex"/>
    <property type="evidence" value="ECO:0007669"/>
    <property type="project" value="InterPro"/>
</dbReference>
<dbReference type="GO" id="GO:0003677">
    <property type="term" value="F:DNA binding"/>
    <property type="evidence" value="ECO:0007669"/>
    <property type="project" value="TreeGrafter"/>
</dbReference>
<evidence type="ECO:0000256" key="4">
    <source>
        <dbReference type="ARBA" id="ARBA00023163"/>
    </source>
</evidence>
<evidence type="ECO:0000256" key="3">
    <source>
        <dbReference type="ARBA" id="ARBA00023015"/>
    </source>
</evidence>
<dbReference type="AlphaFoldDB" id="A0A0G2FK24"/>
<evidence type="ECO:0000256" key="1">
    <source>
        <dbReference type="ARBA" id="ARBA00004123"/>
    </source>
</evidence>
<dbReference type="EMBL" id="LCUC01000205">
    <property type="protein sequence ID" value="KKY34431.1"/>
    <property type="molecule type" value="Genomic_DNA"/>
</dbReference>
<evidence type="ECO:0000259" key="7">
    <source>
        <dbReference type="Pfam" id="PF03847"/>
    </source>
</evidence>
<dbReference type="SUPFAM" id="SSF47113">
    <property type="entry name" value="Histone-fold"/>
    <property type="match status" value="1"/>
</dbReference>
<evidence type="ECO:0000256" key="2">
    <source>
        <dbReference type="ARBA" id="ARBA00007530"/>
    </source>
</evidence>
<dbReference type="STRING" id="1214573.A0A0G2FK24"/>
<dbReference type="Gene3D" id="1.10.20.10">
    <property type="entry name" value="Histone, subunit A"/>
    <property type="match status" value="1"/>
</dbReference>
<dbReference type="PANTHER" id="PTHR12264">
    <property type="entry name" value="TRANSCRIPTION INITIATION FACTOR TFIID SUBUNIT 12"/>
    <property type="match status" value="1"/>
</dbReference>
<evidence type="ECO:0000256" key="5">
    <source>
        <dbReference type="ARBA" id="ARBA00023242"/>
    </source>
</evidence>
<evidence type="ECO:0000313" key="8">
    <source>
        <dbReference type="EMBL" id="KKY34431.1"/>
    </source>
</evidence>
<keyword evidence="3" id="KW-0805">Transcription regulation</keyword>
<protein>
    <submittedName>
        <fullName evidence="8">Putative transcription initiation factor tfiid subunit 12</fullName>
    </submittedName>
</protein>
<dbReference type="GO" id="GO:0046982">
    <property type="term" value="F:protein heterodimerization activity"/>
    <property type="evidence" value="ECO:0007669"/>
    <property type="project" value="InterPro"/>
</dbReference>
<keyword evidence="8" id="KW-0396">Initiation factor</keyword>
<organism evidence="8 9">
    <name type="scientific">Diaporthe ampelina</name>
    <dbReference type="NCBI Taxonomy" id="1214573"/>
    <lineage>
        <taxon>Eukaryota</taxon>
        <taxon>Fungi</taxon>
        <taxon>Dikarya</taxon>
        <taxon>Ascomycota</taxon>
        <taxon>Pezizomycotina</taxon>
        <taxon>Sordariomycetes</taxon>
        <taxon>Sordariomycetidae</taxon>
        <taxon>Diaporthales</taxon>
        <taxon>Diaporthaceae</taxon>
        <taxon>Diaporthe</taxon>
    </lineage>
</organism>
<keyword evidence="8" id="KW-0648">Protein biosynthesis</keyword>
<comment type="similarity">
    <text evidence="2">Belongs to the TAF12 family.</text>
</comment>
<keyword evidence="9" id="KW-1185">Reference proteome</keyword>